<proteinExistence type="predicted"/>
<protein>
    <submittedName>
        <fullName evidence="1">Uncharacterized protein</fullName>
    </submittedName>
</protein>
<evidence type="ECO:0000313" key="1">
    <source>
        <dbReference type="EMBL" id="AKH46715.1"/>
    </source>
</evidence>
<organism evidence="1">
    <name type="scientific">uncultured marine virus</name>
    <dbReference type="NCBI Taxonomy" id="186617"/>
    <lineage>
        <taxon>Viruses</taxon>
        <taxon>environmental samples</taxon>
    </lineage>
</organism>
<sequence>MEENVAGGPADVADHLPDARVAGRRERKRVIITRVYRAVNIAHGSHAGDRQLDDSLLCYADVDIAGASGFVRGFT</sequence>
<dbReference type="EMBL" id="KR029585">
    <property type="protein sequence ID" value="AKH46715.1"/>
    <property type="molecule type" value="Genomic_DNA"/>
</dbReference>
<reference evidence="1" key="1">
    <citation type="journal article" date="2015" name="Front. Microbiol.">
        <title>Combining genomic sequencing methods to explore viral diversity and reveal potential virus-host interactions.</title>
        <authorList>
            <person name="Chow C.E."/>
            <person name="Winget D.M."/>
            <person name="White R.A.III."/>
            <person name="Hallam S.J."/>
            <person name="Suttle C.A."/>
        </authorList>
    </citation>
    <scope>NUCLEOTIDE SEQUENCE</scope>
    <source>
        <strain evidence="1">Anoxic2_1</strain>
    </source>
</reference>
<reference evidence="1" key="2">
    <citation type="submission" date="2015-03" db="EMBL/GenBank/DDBJ databases">
        <authorList>
            <person name="Chow C.-E.T."/>
            <person name="Winget D.M."/>
            <person name="White R.A.III."/>
            <person name="Hallam S.J."/>
            <person name="Suttle C.A."/>
        </authorList>
    </citation>
    <scope>NUCLEOTIDE SEQUENCE</scope>
    <source>
        <strain evidence="1">Anoxic2_1</strain>
    </source>
</reference>
<name>A0A0F7L448_9VIRU</name>
<accession>A0A0F7L448</accession>